<organism evidence="2 3">
    <name type="scientific">Rhodobacter lacus</name>
    <dbReference type="NCBI Taxonomy" id="1641972"/>
    <lineage>
        <taxon>Bacteria</taxon>
        <taxon>Pseudomonadati</taxon>
        <taxon>Pseudomonadota</taxon>
        <taxon>Alphaproteobacteria</taxon>
        <taxon>Rhodobacterales</taxon>
        <taxon>Rhodobacter group</taxon>
        <taxon>Rhodobacter</taxon>
    </lineage>
</organism>
<gene>
    <name evidence="2" type="ORF">ACFSM0_04925</name>
</gene>
<feature type="region of interest" description="Disordered" evidence="1">
    <location>
        <begin position="888"/>
        <end position="907"/>
    </location>
</feature>
<name>A0ABW5A572_9RHOB</name>
<feature type="region of interest" description="Disordered" evidence="1">
    <location>
        <begin position="187"/>
        <end position="209"/>
    </location>
</feature>
<evidence type="ECO:0000313" key="2">
    <source>
        <dbReference type="EMBL" id="MFD2173432.1"/>
    </source>
</evidence>
<evidence type="ECO:0000256" key="1">
    <source>
        <dbReference type="SAM" id="MobiDB-lite"/>
    </source>
</evidence>
<feature type="region of interest" description="Disordered" evidence="1">
    <location>
        <begin position="1386"/>
        <end position="1406"/>
    </location>
</feature>
<comment type="caution">
    <text evidence="2">The sequence shown here is derived from an EMBL/GenBank/DDBJ whole genome shotgun (WGS) entry which is preliminary data.</text>
</comment>
<feature type="compositionally biased region" description="Low complexity" evidence="1">
    <location>
        <begin position="888"/>
        <end position="904"/>
    </location>
</feature>
<evidence type="ECO:0000313" key="3">
    <source>
        <dbReference type="Proteomes" id="UP001597413"/>
    </source>
</evidence>
<dbReference type="InterPro" id="IPR036709">
    <property type="entry name" value="Autotransporte_beta_dom_sf"/>
</dbReference>
<accession>A0ABW5A572</accession>
<dbReference type="PANTHER" id="PTHR34677:SF3">
    <property type="entry name" value="BACTERIAL IG-LIKE DOMAIN-CONTAINING PROTEIN"/>
    <property type="match status" value="1"/>
</dbReference>
<dbReference type="Proteomes" id="UP001597413">
    <property type="component" value="Unassembled WGS sequence"/>
</dbReference>
<feature type="region of interest" description="Disordered" evidence="1">
    <location>
        <begin position="1186"/>
        <end position="1205"/>
    </location>
</feature>
<protein>
    <submittedName>
        <fullName evidence="2">Uncharacterized protein</fullName>
    </submittedName>
</protein>
<sequence>MKLNGSPTCDLNFTGSEEIVIIADIVGADTVYEVVLGGGVTASFSGNGSQLDSTRYSCQTASSCTLTVSGTANSLPYTFTVTRAAGSMVNSLPSVDYGVSDTTPPSGYSVSLNQDPVTSANQSAVSFTFAGAETGTTYNYTITSSGGGTAVTGSGTINAASQTISGINVSGLGDGTLTLSATLTDSASNTGTAATDTTSKDTTAPSGYSVSLNQDPINSANQSAVSFTFAGAEIGASYNFTLTSSGGGPIMSGSGTITATNQTISGIYAAALLDGTLTLSVTLTDSASNTGTAATDTAYKDATAPSGYSVALNLDPVTAANESAVSFTFAGAVVGTTYNYTITSSGGGTAVTGSGTITTTSQAISSIDVSGLGDGTLTLSATLTDSASNTGTAATDTVSKDATAPSGYSVALNQDPVTAANESAVSFTFAGAETGTTYNYTISSSGGGTAVTGSGTITTASQTISSIDASGLGDGTLTLSVTLTDSASNTGTAATDTTSKDAAAPSSYSVSLDQNPVTSANESAVSFTFAGAETGTTYNYTISSSGGGTAVTGSGTITTASQTISSIDASGLGDGTLTLSVTLTDSASNTGTAATDTTSKDATAPSGYSVALNQDPVTAANESAVSFTFAGAETGTTYNYTITSSGGGTAVTGSGTITTASQTISSIDASGLGDGTLTLSVTLTDSASNTGTAATDTTSKDAAAPSGYSVALNQDPVTSANESAVSFTFAGAETGTTYDYTITSSGGGTAVTGSGTITTASQTISSIDASGLGDGTLTLSVTLTDSASNTGTAATDTTSKDVSAPAGYSVALDQNPVTSANESAVSFTFAGAETGTTYNYTISSSGGGTTVTGSGTITTASQTISSIDVSGLGDGTLTLSVTLTDSASNTGTAATDTTSKDATAPSGYSVSLDQNPVTSANESAVSFTFAGAETGTSYDYTISSSGGGTAVTGSGTITTASQTISGINVSGLGDGTLTLSVTLTDSGNTGTAATDTTSKDVSAPSGYSVSLDQNPVTSANQSAVSFTFAGAETGTTYDYAISSSGGGTTVTGSGTISAANQQITGIDVSGLGDGTLTLSVTLTDSGNTGTAATDTASKDVSAPSGYSVSLDQDPVTAANESAVSFTFAGAETGTTYNYTITSSGGGTTVTGSGTINAASQTISSIDVSGLGDGTLTLSVTLTDSASNTGTAATDTTSKDVSAPSGYSVSLDQDPVTAANESAVSFTFAGAETGTTYNYSITSSGGGTTVTGSGTITTASQTISSIDVSGLGDGTLTLSVTLTDSGNTGTAATDTASKDVSAPSGYSVALDQDPVTAANESAVSFTFAGAETGTTYNYTISSSGGGTTVTGSGTITTASQTITGIDVSGLGDGTLTLSVTLTDSASNTGTAATDTASKDVSAPSGYSVSLDQDPVTSANESAVSFTFAGAVVGTTYDFTITSSGGGTTVTGSGTITTASQTISSIDVSGLGDGTLTLSVTLTDSASNTGAAATDTASKDVSAPSGYSVSLDQDPVTAANESAVSFTFAGAVVGTTYDFTITSSGGGTAVTGSGTITTASQTISSIDVSGLGDGTLTLSVKLTDSASNTGAAVTDTASKDVSAPSGYSVSLDQDPVTAANESAVSFTFAGAVVGTTYDYTISSSGGGTTVTGSGTITMASQTITGIDVSGLMDGTLTLSVTLTDSASNTGAAVTDTATKNTAAPSGYTVSLGQEPVTSANQNTISFSFAGAAIGTTYHYTITSSGGGTAVTGSGTISAANQQITGIDVSGLGDGTLTLSVTLTDSASNIGVVATATIVKNVSAPSGYSVSLDQDPVTSANESAVSFTFAGAVVGTTYNYTISSSGGGTAVTGSGTITAASQTITGIDVSGLGDGTLTLSATLTDSASNTGAAATDTAAKDVSLPTTSITGPSGTVTSAFSVAISFSKPVNGLALSDVTVEQGSVTAISGSGASYSATIDPIVGQTVRISVAAGVTTDSMGNPNLASNVLELNTGSPASEFESSKEVIRDIVQDEAERSLRSAVAANQRMTRDARERFIRMSREDAACGLSGTSEAAGDGSACDDGRVSSSGDVPFGFSGGLQVFDGRLSSSGSFFQQNSRGEGARRLFLGDLDIQHDSETGSSTATITGRIAWERLTTKDTLLGYFFGGEIAHSSIEGSFDGHDSRLGLTVGGYAVKRLAPGLYLDGFITLGAGRNNLDIANDVLSLSSDYTTRTATLGTALSGVIARDGFEIRPELAFSYGRTWIGTVGFTGRAYGEVDDSLSLDAGTVSIANLTFRPEFRVPLDGLSVATSNNLLSFAPRLVCERVDAAESEQSCGGGGEFGLSTRSEDGMRDLNAKVLAQRVGHTTSTSLQVLFKYRF</sequence>
<dbReference type="PANTHER" id="PTHR34677">
    <property type="match status" value="1"/>
</dbReference>
<proteinExistence type="predicted"/>
<feature type="region of interest" description="Disordered" evidence="1">
    <location>
        <begin position="488"/>
        <end position="507"/>
    </location>
</feature>
<feature type="compositionally biased region" description="Low complexity" evidence="1">
    <location>
        <begin position="187"/>
        <end position="204"/>
    </location>
</feature>
<keyword evidence="3" id="KW-1185">Reference proteome</keyword>
<dbReference type="SUPFAM" id="SSF103515">
    <property type="entry name" value="Autotransporter"/>
    <property type="match status" value="1"/>
</dbReference>
<dbReference type="EMBL" id="JBHUIX010000004">
    <property type="protein sequence ID" value="MFD2173432.1"/>
    <property type="molecule type" value="Genomic_DNA"/>
</dbReference>
<reference evidence="3" key="1">
    <citation type="journal article" date="2019" name="Int. J. Syst. Evol. Microbiol.">
        <title>The Global Catalogue of Microorganisms (GCM) 10K type strain sequencing project: providing services to taxonomists for standard genome sequencing and annotation.</title>
        <authorList>
            <consortium name="The Broad Institute Genomics Platform"/>
            <consortium name="The Broad Institute Genome Sequencing Center for Infectious Disease"/>
            <person name="Wu L."/>
            <person name="Ma J."/>
        </authorList>
    </citation>
    <scope>NUCLEOTIDE SEQUENCE [LARGE SCALE GENOMIC DNA]</scope>
    <source>
        <strain evidence="3">CCUG 55131</strain>
    </source>
</reference>